<keyword evidence="4" id="KW-1185">Reference proteome</keyword>
<feature type="domain" description="BRCT" evidence="2">
    <location>
        <begin position="33"/>
        <end position="106"/>
    </location>
</feature>
<dbReference type="STRING" id="717646.M2N7S4"/>
<organism evidence="3 4">
    <name type="scientific">Baudoinia panamericana (strain UAMH 10762)</name>
    <name type="common">Angels' share fungus</name>
    <name type="synonym">Baudoinia compniacensis (strain UAMH 10762)</name>
    <dbReference type="NCBI Taxonomy" id="717646"/>
    <lineage>
        <taxon>Eukaryota</taxon>
        <taxon>Fungi</taxon>
        <taxon>Dikarya</taxon>
        <taxon>Ascomycota</taxon>
        <taxon>Pezizomycotina</taxon>
        <taxon>Dothideomycetes</taxon>
        <taxon>Dothideomycetidae</taxon>
        <taxon>Mycosphaerellales</taxon>
        <taxon>Teratosphaeriaceae</taxon>
        <taxon>Baudoinia</taxon>
    </lineage>
</organism>
<proteinExistence type="predicted"/>
<dbReference type="InterPro" id="IPR022047">
    <property type="entry name" value="Microcephalin-like"/>
</dbReference>
<protein>
    <recommendedName>
        <fullName evidence="2">BRCT domain-containing protein</fullName>
    </recommendedName>
</protein>
<dbReference type="InterPro" id="IPR001357">
    <property type="entry name" value="BRCT_dom"/>
</dbReference>
<dbReference type="Proteomes" id="UP000011761">
    <property type="component" value="Unassembled WGS sequence"/>
</dbReference>
<feature type="region of interest" description="Disordered" evidence="1">
    <location>
        <begin position="140"/>
        <end position="165"/>
    </location>
</feature>
<dbReference type="HOGENOM" id="CLU_1180037_0_0_1"/>
<evidence type="ECO:0000313" key="4">
    <source>
        <dbReference type="Proteomes" id="UP000011761"/>
    </source>
</evidence>
<dbReference type="KEGG" id="bcom:BAUCODRAFT_124443"/>
<accession>M2N7S4</accession>
<dbReference type="EMBL" id="KB445558">
    <property type="protein sequence ID" value="EMC94855.1"/>
    <property type="molecule type" value="Genomic_DNA"/>
</dbReference>
<dbReference type="PROSITE" id="PS50172">
    <property type="entry name" value="BRCT"/>
    <property type="match status" value="1"/>
</dbReference>
<dbReference type="OMA" id="THDGICA"/>
<dbReference type="PANTHER" id="PTHR14625:SF3">
    <property type="entry name" value="MICROCEPHALIN"/>
    <property type="match status" value="1"/>
</dbReference>
<dbReference type="RefSeq" id="XP_007678524.1">
    <property type="nucleotide sequence ID" value="XM_007680334.1"/>
</dbReference>
<dbReference type="AlphaFoldDB" id="M2N7S4"/>
<dbReference type="GO" id="GO:0000278">
    <property type="term" value="P:mitotic cell cycle"/>
    <property type="evidence" value="ECO:0007669"/>
    <property type="project" value="TreeGrafter"/>
</dbReference>
<dbReference type="GeneID" id="19107879"/>
<evidence type="ECO:0000259" key="2">
    <source>
        <dbReference type="PROSITE" id="PS50172"/>
    </source>
</evidence>
<gene>
    <name evidence="3" type="ORF">BAUCODRAFT_124443</name>
</gene>
<dbReference type="InterPro" id="IPR036420">
    <property type="entry name" value="BRCT_dom_sf"/>
</dbReference>
<evidence type="ECO:0000256" key="1">
    <source>
        <dbReference type="SAM" id="MobiDB-lite"/>
    </source>
</evidence>
<dbReference type="OrthoDB" id="2384350at2759"/>
<dbReference type="SUPFAM" id="SSF52113">
    <property type="entry name" value="BRCT domain"/>
    <property type="match status" value="1"/>
</dbReference>
<evidence type="ECO:0000313" key="3">
    <source>
        <dbReference type="EMBL" id="EMC94855.1"/>
    </source>
</evidence>
<sequence length="235" mass="25704">MTPHPAAPLKTVVALVEIYTLEGATACSPFIALLHRLGAKTTRTWTDRVTHVVFKDGSPTTLQRVRLHNKDVDESGAGSHIHCVNSRWVTDCDAEGKRMEESDEAYAVDLAEVPRGGGRRRKSMEPATLVNVGGNVVRERKGSLGRSSLGRSPMRFDSPAKAEEQNMMELTPELTATENKENEAEDAASPVTPAYLAAPDKLIQQTAPINRMRKLGSRAREAAKNRRLTFFNGAA</sequence>
<dbReference type="eggNOG" id="ENOG502S1CP">
    <property type="taxonomic scope" value="Eukaryota"/>
</dbReference>
<dbReference type="PANTHER" id="PTHR14625">
    <property type="entry name" value="MICROCEPHALIN"/>
    <property type="match status" value="1"/>
</dbReference>
<reference evidence="3 4" key="1">
    <citation type="journal article" date="2012" name="PLoS Pathog.">
        <title>Diverse lifestyles and strategies of plant pathogenesis encoded in the genomes of eighteen Dothideomycetes fungi.</title>
        <authorList>
            <person name="Ohm R.A."/>
            <person name="Feau N."/>
            <person name="Henrissat B."/>
            <person name="Schoch C.L."/>
            <person name="Horwitz B.A."/>
            <person name="Barry K.W."/>
            <person name="Condon B.J."/>
            <person name="Copeland A.C."/>
            <person name="Dhillon B."/>
            <person name="Glaser F."/>
            <person name="Hesse C.N."/>
            <person name="Kosti I."/>
            <person name="LaButti K."/>
            <person name="Lindquist E.A."/>
            <person name="Lucas S."/>
            <person name="Salamov A.A."/>
            <person name="Bradshaw R.E."/>
            <person name="Ciuffetti L."/>
            <person name="Hamelin R.C."/>
            <person name="Kema G.H.J."/>
            <person name="Lawrence C."/>
            <person name="Scott J.A."/>
            <person name="Spatafora J.W."/>
            <person name="Turgeon B.G."/>
            <person name="de Wit P.J.G.M."/>
            <person name="Zhong S."/>
            <person name="Goodwin S.B."/>
            <person name="Grigoriev I.V."/>
        </authorList>
    </citation>
    <scope>NUCLEOTIDE SEQUENCE [LARGE SCALE GENOMIC DNA]</scope>
    <source>
        <strain evidence="3 4">UAMH 10762</strain>
    </source>
</reference>
<dbReference type="CDD" id="cd17716">
    <property type="entry name" value="BRCT_microcephalin_rpt1"/>
    <property type="match status" value="1"/>
</dbReference>
<dbReference type="Gene3D" id="3.40.50.10190">
    <property type="entry name" value="BRCT domain"/>
    <property type="match status" value="1"/>
</dbReference>
<name>M2N7S4_BAUPA</name>